<keyword evidence="2" id="KW-1185">Reference proteome</keyword>
<sequence length="75" mass="7628">MGPKICEAEAARDALAAALRKAGIQFPAMDVTPDGIGRPPRYGLVNLGEVSAPVVHALADVIAKGAAVGQTEMTT</sequence>
<organism evidence="1 2">
    <name type="scientific">Streptomyces gilvosporeus</name>
    <dbReference type="NCBI Taxonomy" id="553510"/>
    <lineage>
        <taxon>Bacteria</taxon>
        <taxon>Bacillati</taxon>
        <taxon>Actinomycetota</taxon>
        <taxon>Actinomycetes</taxon>
        <taxon>Kitasatosporales</taxon>
        <taxon>Streptomycetaceae</taxon>
        <taxon>Streptomyces</taxon>
    </lineage>
</organism>
<dbReference type="STRING" id="553510.B1H19_20680"/>
<dbReference type="KEGG" id="sgv:B1H19_20680"/>
<proteinExistence type="predicted"/>
<evidence type="ECO:0000313" key="1">
    <source>
        <dbReference type="EMBL" id="ARF56273.1"/>
    </source>
</evidence>
<evidence type="ECO:0000313" key="2">
    <source>
        <dbReference type="Proteomes" id="UP000192726"/>
    </source>
</evidence>
<dbReference type="OrthoDB" id="4329231at2"/>
<gene>
    <name evidence="1" type="ORF">B1H19_20680</name>
</gene>
<dbReference type="RefSeq" id="WP_083106122.1">
    <property type="nucleotide sequence ID" value="NZ_CP020569.1"/>
</dbReference>
<dbReference type="AlphaFoldDB" id="A0A1V0TTR4"/>
<name>A0A1V0TTR4_9ACTN</name>
<reference evidence="1 2" key="1">
    <citation type="submission" date="2017-04" db="EMBL/GenBank/DDBJ databases">
        <title>Complete Genome Sequence of Streptomyces gilvosporeus F607, a Capable Producer of Natamycin.</title>
        <authorList>
            <person name="Zong G."/>
            <person name="Zhong C."/>
            <person name="Fu J."/>
            <person name="Qin R."/>
            <person name="Cao G."/>
        </authorList>
    </citation>
    <scope>NUCLEOTIDE SEQUENCE [LARGE SCALE GENOMIC DNA]</scope>
    <source>
        <strain evidence="1 2">F607</strain>
    </source>
</reference>
<dbReference type="EMBL" id="CP020569">
    <property type="protein sequence ID" value="ARF56273.1"/>
    <property type="molecule type" value="Genomic_DNA"/>
</dbReference>
<accession>A0A1V0TTR4</accession>
<protein>
    <submittedName>
        <fullName evidence="1">Uncharacterized protein</fullName>
    </submittedName>
</protein>
<dbReference type="Proteomes" id="UP000192726">
    <property type="component" value="Chromosome"/>
</dbReference>